<dbReference type="PROSITE" id="PS50966">
    <property type="entry name" value="ZF_SWIM"/>
    <property type="match status" value="1"/>
</dbReference>
<keyword evidence="6" id="KW-0539">Nucleus</keyword>
<evidence type="ECO:0000256" key="2">
    <source>
        <dbReference type="ARBA" id="ARBA00022723"/>
    </source>
</evidence>
<dbReference type="PANTHER" id="PTHR31669">
    <property type="entry name" value="PROTEIN FAR1-RELATED SEQUENCE 10-RELATED"/>
    <property type="match status" value="1"/>
</dbReference>
<keyword evidence="4 6" id="KW-0862">Zinc</keyword>
<name>A0AAV8S1D6_ENSVE</name>
<evidence type="ECO:0000313" key="10">
    <source>
        <dbReference type="Proteomes" id="UP001222027"/>
    </source>
</evidence>
<dbReference type="InterPro" id="IPR007527">
    <property type="entry name" value="Znf_SWIM"/>
</dbReference>
<evidence type="ECO:0000256" key="7">
    <source>
        <dbReference type="SAM" id="MobiDB-lite"/>
    </source>
</evidence>
<dbReference type="Pfam" id="PF10551">
    <property type="entry name" value="MULE"/>
    <property type="match status" value="1"/>
</dbReference>
<keyword evidence="2 6" id="KW-0479">Metal-binding</keyword>
<sequence length="914" mass="104844">MRRRTCSRRRTPTPPAAPIRRRSKERQKQQIYMIDGYRRQSLVHTWPRPLVILSPATPWVARPPFPSTSELSSVQNNCHGEKMTGMAGAEAMIIGDVSNAKYVPRVDMLFDSENDAYEFYNTYAETVGFIVRRSTLWTSKNIITRRTFVCSREGFREKKKGAKEAKCPRPETRIGCPACMTIRLTANGKYRVTEFVPNHNHQIATVSTIHTLRAKKLRRKARVARADLVDDTVRTPEFETEDEAYEFYSMYAGRIGFSVRRASVTVNAENVITRRMFVCSREGFREQKKGAKRVKKPRPEFRTGCPACMVIRITPTGKYQVTEFVTYHNHQLEACLSTEILTSQTIENGEDHVSDTADESADDAHVKQVQTHHSSTVLPSDKINYPQPKRLKAIQVGDAGATLEYLQKTQENNPSFYYAVQVDKDDNLTNFFWADAKSMMDFYYFGDIVCFDTTYKILGYGRPFALFTGINHHKQTVIFGASLIYDESIESFKWLFESFKAAMSGKQPKTILTNRCSMTSEAIAAVWPGIHHRFCVWHIYQNAAVQLSQAFHGSRTLVYDFCRCLFDCEEEEEFLKEWEAMCVKYELKDNQWLRKLFDEREKWALVYGREAFYADMKSIQQKESMGTELKKILVIETELPSFFESYERMLSERRCAELQADISANMSTKKSPSMRMLRQAANAYTSAAYKMFEREFELYMDCVLYSCGQVGTISEYKVTSEEKPREHLVKFDSVDGTVTCSCKKFECLGIQCCHVLKVLDSRNIKDLPPQYILKRWRKDAKTRCLSDKFAFSFDSDPQSSLAKRNSFLCRIFSIAAAHAAKSLDSYAFLESQSDILSNQLEQVLQTRPLETAAMIPAPCDRLQNPVESVVAESLQYDKPSQAIFVENPAHGFLSSRHSHPAMCWGQFPSGPPEL</sequence>
<evidence type="ECO:0000256" key="6">
    <source>
        <dbReference type="RuleBase" id="RU367018"/>
    </source>
</evidence>
<dbReference type="InterPro" id="IPR031052">
    <property type="entry name" value="FHY3/FAR1"/>
</dbReference>
<dbReference type="Pfam" id="PF04434">
    <property type="entry name" value="SWIM"/>
    <property type="match status" value="1"/>
</dbReference>
<comment type="caution">
    <text evidence="9">The sequence shown here is derived from an EMBL/GenBank/DDBJ whole genome shotgun (WGS) entry which is preliminary data.</text>
</comment>
<feature type="domain" description="SWIM-type" evidence="8">
    <location>
        <begin position="716"/>
        <end position="763"/>
    </location>
</feature>
<dbReference type="Proteomes" id="UP001222027">
    <property type="component" value="Unassembled WGS sequence"/>
</dbReference>
<dbReference type="InterPro" id="IPR018289">
    <property type="entry name" value="MULE_transposase_dom"/>
</dbReference>
<feature type="compositionally biased region" description="Basic residues" evidence="7">
    <location>
        <begin position="1"/>
        <end position="11"/>
    </location>
</feature>
<dbReference type="EMBL" id="JAQQAF010000001">
    <property type="protein sequence ID" value="KAJ8513170.1"/>
    <property type="molecule type" value="Genomic_DNA"/>
</dbReference>
<proteinExistence type="inferred from homology"/>
<evidence type="ECO:0000256" key="5">
    <source>
        <dbReference type="PROSITE-ProRule" id="PRU00325"/>
    </source>
</evidence>
<dbReference type="InterPro" id="IPR004330">
    <property type="entry name" value="FAR1_DNA_bnd_dom"/>
</dbReference>
<dbReference type="SMART" id="SM00575">
    <property type="entry name" value="ZnF_PMZ"/>
    <property type="match status" value="1"/>
</dbReference>
<dbReference type="AlphaFoldDB" id="A0AAV8S1D6"/>
<gene>
    <name evidence="9" type="ORF">OPV22_003604</name>
</gene>
<dbReference type="InterPro" id="IPR006564">
    <property type="entry name" value="Znf_PMZ"/>
</dbReference>
<keyword evidence="10" id="KW-1185">Reference proteome</keyword>
<protein>
    <recommendedName>
        <fullName evidence="6">Protein FAR1-RELATED SEQUENCE</fullName>
    </recommendedName>
</protein>
<reference evidence="9 10" key="1">
    <citation type="submission" date="2022-12" db="EMBL/GenBank/DDBJ databases">
        <title>Chromosome-scale assembly of the Ensete ventricosum genome.</title>
        <authorList>
            <person name="Dussert Y."/>
            <person name="Stocks J."/>
            <person name="Wendawek A."/>
            <person name="Woldeyes F."/>
            <person name="Nichols R.A."/>
            <person name="Borrell J.S."/>
        </authorList>
    </citation>
    <scope>NUCLEOTIDE SEQUENCE [LARGE SCALE GENOMIC DNA]</scope>
    <source>
        <strain evidence="10">cv. Maze</strain>
        <tissue evidence="9">Seeds</tissue>
    </source>
</reference>
<organism evidence="9 10">
    <name type="scientific">Ensete ventricosum</name>
    <name type="common">Abyssinian banana</name>
    <name type="synonym">Musa ensete</name>
    <dbReference type="NCBI Taxonomy" id="4639"/>
    <lineage>
        <taxon>Eukaryota</taxon>
        <taxon>Viridiplantae</taxon>
        <taxon>Streptophyta</taxon>
        <taxon>Embryophyta</taxon>
        <taxon>Tracheophyta</taxon>
        <taxon>Spermatophyta</taxon>
        <taxon>Magnoliopsida</taxon>
        <taxon>Liliopsida</taxon>
        <taxon>Zingiberales</taxon>
        <taxon>Musaceae</taxon>
        <taxon>Ensete</taxon>
    </lineage>
</organism>
<evidence type="ECO:0000256" key="4">
    <source>
        <dbReference type="ARBA" id="ARBA00022833"/>
    </source>
</evidence>
<evidence type="ECO:0000259" key="8">
    <source>
        <dbReference type="PROSITE" id="PS50966"/>
    </source>
</evidence>
<comment type="similarity">
    <text evidence="1 6">Belongs to the FHY3/FAR1 family.</text>
</comment>
<evidence type="ECO:0000256" key="3">
    <source>
        <dbReference type="ARBA" id="ARBA00022771"/>
    </source>
</evidence>
<keyword evidence="3 5" id="KW-0863">Zinc-finger</keyword>
<comment type="function">
    <text evidence="6">Putative transcription activator involved in regulating light control of development.</text>
</comment>
<comment type="subcellular location">
    <subcellularLocation>
        <location evidence="6">Nucleus</location>
    </subcellularLocation>
</comment>
<dbReference type="GO" id="GO:0006355">
    <property type="term" value="P:regulation of DNA-templated transcription"/>
    <property type="evidence" value="ECO:0007669"/>
    <property type="project" value="UniProtKB-UniRule"/>
</dbReference>
<evidence type="ECO:0000256" key="1">
    <source>
        <dbReference type="ARBA" id="ARBA00005889"/>
    </source>
</evidence>
<feature type="region of interest" description="Disordered" evidence="7">
    <location>
        <begin position="1"/>
        <end position="28"/>
    </location>
</feature>
<accession>A0AAV8S1D6</accession>
<dbReference type="GO" id="GO:0005634">
    <property type="term" value="C:nucleus"/>
    <property type="evidence" value="ECO:0007669"/>
    <property type="project" value="UniProtKB-SubCell"/>
</dbReference>
<dbReference type="PANTHER" id="PTHR31669:SF145">
    <property type="entry name" value="PROTEIN FAR1-RELATED SEQUENCE"/>
    <property type="match status" value="1"/>
</dbReference>
<dbReference type="Pfam" id="PF03101">
    <property type="entry name" value="FAR1"/>
    <property type="match status" value="2"/>
</dbReference>
<dbReference type="GO" id="GO:0008270">
    <property type="term" value="F:zinc ion binding"/>
    <property type="evidence" value="ECO:0007669"/>
    <property type="project" value="UniProtKB-UniRule"/>
</dbReference>
<evidence type="ECO:0000313" key="9">
    <source>
        <dbReference type="EMBL" id="KAJ8513170.1"/>
    </source>
</evidence>